<name>A0A9W6BZI1_9CHLO</name>
<dbReference type="AlphaFoldDB" id="A0A9W6BZI1"/>
<proteinExistence type="predicted"/>
<dbReference type="EMBL" id="BRXU01000042">
    <property type="protein sequence ID" value="GLC61127.1"/>
    <property type="molecule type" value="Genomic_DNA"/>
</dbReference>
<evidence type="ECO:0000313" key="2">
    <source>
        <dbReference type="Proteomes" id="UP001165080"/>
    </source>
</evidence>
<reference evidence="1 2" key="1">
    <citation type="journal article" date="2023" name="Commun. Biol.">
        <title>Reorganization of the ancestral sex-determining regions during the evolution of trioecy in Pleodorina starrii.</title>
        <authorList>
            <person name="Takahashi K."/>
            <person name="Suzuki S."/>
            <person name="Kawai-Toyooka H."/>
            <person name="Yamamoto K."/>
            <person name="Hamaji T."/>
            <person name="Ootsuki R."/>
            <person name="Yamaguchi H."/>
            <person name="Kawachi M."/>
            <person name="Higashiyama T."/>
            <person name="Nozaki H."/>
        </authorList>
    </citation>
    <scope>NUCLEOTIDE SEQUENCE [LARGE SCALE GENOMIC DNA]</scope>
    <source>
        <strain evidence="1 2">NIES-4479</strain>
    </source>
</reference>
<accession>A0A9W6BZI1</accession>
<dbReference type="Proteomes" id="UP001165080">
    <property type="component" value="Unassembled WGS sequence"/>
</dbReference>
<evidence type="ECO:0000313" key="1">
    <source>
        <dbReference type="EMBL" id="GLC61127.1"/>
    </source>
</evidence>
<keyword evidence="2" id="KW-1185">Reference proteome</keyword>
<gene>
    <name evidence="1" type="primary">PLEST010584</name>
    <name evidence="1" type="ORF">PLESTB_001721000</name>
</gene>
<sequence>MKANHWTMYSNEYTLLGGERSMADVEVCTKQFVTSILFRNPVRRLASNLRYLMVYYKHDLSAKALTANRTDGEAAFFRSYANANASFWERVAPGIINNYYIRALLGEAVWHEPLGSLNATHHLRAARLVLMQYDIVVPTESPKALASRLLAYGAGWPVSYTDVHDQGMKELQEWFHFDVTPYMPSDDDMSYLNSKQALDMELYELAVLIGQLDYLVYETAAAWNVVPWEGMPATIDPAGHEDDAARYWLSCGLMRGPRAAWSQGLVDGSLRQRPNATTPDGK</sequence>
<comment type="caution">
    <text evidence="1">The sequence shown here is derived from an EMBL/GenBank/DDBJ whole genome shotgun (WGS) entry which is preliminary data.</text>
</comment>
<organism evidence="1 2">
    <name type="scientific">Pleodorina starrii</name>
    <dbReference type="NCBI Taxonomy" id="330485"/>
    <lineage>
        <taxon>Eukaryota</taxon>
        <taxon>Viridiplantae</taxon>
        <taxon>Chlorophyta</taxon>
        <taxon>core chlorophytes</taxon>
        <taxon>Chlorophyceae</taxon>
        <taxon>CS clade</taxon>
        <taxon>Chlamydomonadales</taxon>
        <taxon>Volvocaceae</taxon>
        <taxon>Pleodorina</taxon>
    </lineage>
</organism>
<protein>
    <submittedName>
        <fullName evidence="1">Uncharacterized protein</fullName>
    </submittedName>
</protein>